<dbReference type="CDD" id="cd08297">
    <property type="entry name" value="CAD3"/>
    <property type="match status" value="1"/>
</dbReference>
<comment type="caution">
    <text evidence="14">The sequence shown here is derived from an EMBL/GenBank/DDBJ whole genome shotgun (WGS) entry which is preliminary data.</text>
</comment>
<comment type="cofactor">
    <cofactor evidence="1 11">
        <name>Zn(2+)</name>
        <dbReference type="ChEBI" id="CHEBI:29105"/>
    </cofactor>
</comment>
<comment type="similarity">
    <text evidence="2 11">Belongs to the zinc-containing alcohol dehydrogenase family.</text>
</comment>
<dbReference type="GO" id="GO:0004022">
    <property type="term" value="F:alcohol dehydrogenase (NAD+) activity"/>
    <property type="evidence" value="ECO:0007669"/>
    <property type="project" value="UniProtKB-EC"/>
</dbReference>
<evidence type="ECO:0000256" key="2">
    <source>
        <dbReference type="ARBA" id="ARBA00008072"/>
    </source>
</evidence>
<keyword evidence="5 11" id="KW-0479">Metal-binding</keyword>
<dbReference type="InterPro" id="IPR020843">
    <property type="entry name" value="ER"/>
</dbReference>
<reference evidence="14 15" key="1">
    <citation type="submission" date="2011-04" db="EMBL/GenBank/DDBJ databases">
        <authorList>
            <person name="Muzny D."/>
            <person name="Qin X."/>
            <person name="Deng J."/>
            <person name="Jiang H."/>
            <person name="Liu Y."/>
            <person name="Qu J."/>
            <person name="Song X.-Z."/>
            <person name="Zhang L."/>
            <person name="Thornton R."/>
            <person name="Coyle M."/>
            <person name="Francisco L."/>
            <person name="Jackson L."/>
            <person name="Javaid M."/>
            <person name="Korchina V."/>
            <person name="Kovar C."/>
            <person name="Mata R."/>
            <person name="Mathew T."/>
            <person name="Ngo R."/>
            <person name="Nguyen L."/>
            <person name="Nguyen N."/>
            <person name="Okwuonu G."/>
            <person name="Ongeri F."/>
            <person name="Pham C."/>
            <person name="Simmons D."/>
            <person name="Wilczek-Boney K."/>
            <person name="Hale W."/>
            <person name="Jakkamsetti A."/>
            <person name="Pham P."/>
            <person name="Ruth R."/>
            <person name="San Lucas F."/>
            <person name="Warren J."/>
            <person name="Zhang J."/>
            <person name="Zhao Z."/>
            <person name="Zhou C."/>
            <person name="Zhu D."/>
            <person name="Lee S."/>
            <person name="Bess C."/>
            <person name="Blankenburg K."/>
            <person name="Forbes L."/>
            <person name="Fu Q."/>
            <person name="Gubbala S."/>
            <person name="Hirani K."/>
            <person name="Jayaseelan J.C."/>
            <person name="Lara F."/>
            <person name="Munidasa M."/>
            <person name="Palculict T."/>
            <person name="Patil S."/>
            <person name="Pu L.-L."/>
            <person name="Saada N."/>
            <person name="Tang L."/>
            <person name="Weissenberger G."/>
            <person name="Zhu Y."/>
            <person name="Hemphill L."/>
            <person name="Shang Y."/>
            <person name="Youmans B."/>
            <person name="Ayvaz T."/>
            <person name="Ross M."/>
            <person name="Santibanez J."/>
            <person name="Aqrawi P."/>
            <person name="Gross S."/>
            <person name="Joshi V."/>
            <person name="Fowler G."/>
            <person name="Nazareth L."/>
            <person name="Reid J."/>
            <person name="Worley K."/>
            <person name="Petrosino J."/>
            <person name="Highlander S."/>
            <person name="Gibbs R."/>
        </authorList>
    </citation>
    <scope>NUCLEOTIDE SEQUENCE [LARGE SCALE GENOMIC DNA]</scope>
    <source>
        <strain evidence="14 15">2681</strain>
    </source>
</reference>
<dbReference type="NCBIfam" id="NF006940">
    <property type="entry name" value="PRK09422.1"/>
    <property type="match status" value="1"/>
</dbReference>
<dbReference type="SMART" id="SM00829">
    <property type="entry name" value="PKS_ER"/>
    <property type="match status" value="1"/>
</dbReference>
<dbReference type="PANTHER" id="PTHR42940">
    <property type="entry name" value="ALCOHOL DEHYDROGENASE 1-RELATED"/>
    <property type="match status" value="1"/>
</dbReference>
<comment type="catalytic activity">
    <reaction evidence="10">
        <text>a primary alcohol + NAD(+) = an aldehyde + NADH + H(+)</text>
        <dbReference type="Rhea" id="RHEA:10736"/>
        <dbReference type="ChEBI" id="CHEBI:15378"/>
        <dbReference type="ChEBI" id="CHEBI:15734"/>
        <dbReference type="ChEBI" id="CHEBI:17478"/>
        <dbReference type="ChEBI" id="CHEBI:57540"/>
        <dbReference type="ChEBI" id="CHEBI:57945"/>
        <dbReference type="EC" id="1.1.1.1"/>
    </reaction>
</comment>
<name>F9DQT4_9BACL</name>
<dbReference type="Gene3D" id="3.90.180.10">
    <property type="entry name" value="Medium-chain alcohol dehydrogenases, catalytic domain"/>
    <property type="match status" value="1"/>
</dbReference>
<dbReference type="InterPro" id="IPR013149">
    <property type="entry name" value="ADH-like_C"/>
</dbReference>
<dbReference type="FunFam" id="3.90.180.10:FF:000002">
    <property type="entry name" value="Alcohol dehydrogenase AdhP"/>
    <property type="match status" value="1"/>
</dbReference>
<keyword evidence="8" id="KW-0520">NAD</keyword>
<keyword evidence="6 11" id="KW-0862">Zinc</keyword>
<proteinExistence type="inferred from homology"/>
<sequence length="364" mass="38503">MNTKREESFMKAPVVSGKEQEKNSETLMKAAIVSEFQQELELQDVPKPKPGPGQALVKIEACGVCHTDLHAVNGDWPVKPKLPLIPGHEGVGVVEKIGPGVTAVKVGDRVGIPWLYSACGECDYCLKGQETLCHNQENGGYSVDGAYAEYCLAAADYVAKIPENLSSVDAAPILCAGVTTYKALKVSGAKPGDWVAIYGIGGLGHVALQYAKAMGFNVVAVDIADEKLELSKKLGADVTVNGKKEDPAEAIQSQVGGVQAAISVAVTKIAFEQAYHSVKRGGSLVVVGLPHDELPIPIFNTVLNGVTVKGSIVGTRIDMKEALDFAARGKVKAQIETAPLSNVNSILDKMEKGKINGRIVLTFD</sequence>
<dbReference type="Pfam" id="PF00107">
    <property type="entry name" value="ADH_zinc_N"/>
    <property type="match status" value="1"/>
</dbReference>
<organism evidence="14 15">
    <name type="scientific">Sporosarcina newyorkensis 2681</name>
    <dbReference type="NCBI Taxonomy" id="1027292"/>
    <lineage>
        <taxon>Bacteria</taxon>
        <taxon>Bacillati</taxon>
        <taxon>Bacillota</taxon>
        <taxon>Bacilli</taxon>
        <taxon>Bacillales</taxon>
        <taxon>Caryophanaceae</taxon>
        <taxon>Sporosarcina</taxon>
    </lineage>
</organism>
<evidence type="ECO:0000256" key="6">
    <source>
        <dbReference type="ARBA" id="ARBA00022833"/>
    </source>
</evidence>
<dbReference type="PROSITE" id="PS00059">
    <property type="entry name" value="ADH_ZINC"/>
    <property type="match status" value="1"/>
</dbReference>
<evidence type="ECO:0000256" key="5">
    <source>
        <dbReference type="ARBA" id="ARBA00022723"/>
    </source>
</evidence>
<dbReference type="InterPro" id="IPR011032">
    <property type="entry name" value="GroES-like_sf"/>
</dbReference>
<dbReference type="eggNOG" id="COG1064">
    <property type="taxonomic scope" value="Bacteria"/>
</dbReference>
<evidence type="ECO:0000256" key="4">
    <source>
        <dbReference type="ARBA" id="ARBA00016352"/>
    </source>
</evidence>
<dbReference type="SUPFAM" id="SSF50129">
    <property type="entry name" value="GroES-like"/>
    <property type="match status" value="1"/>
</dbReference>
<evidence type="ECO:0000256" key="7">
    <source>
        <dbReference type="ARBA" id="ARBA00023002"/>
    </source>
</evidence>
<dbReference type="InterPro" id="IPR002328">
    <property type="entry name" value="ADH_Zn_CS"/>
</dbReference>
<dbReference type="Pfam" id="PF08240">
    <property type="entry name" value="ADH_N"/>
    <property type="match status" value="1"/>
</dbReference>
<dbReference type="AlphaFoldDB" id="F9DQT4"/>
<dbReference type="GO" id="GO:0008270">
    <property type="term" value="F:zinc ion binding"/>
    <property type="evidence" value="ECO:0007669"/>
    <property type="project" value="InterPro"/>
</dbReference>
<evidence type="ECO:0000256" key="1">
    <source>
        <dbReference type="ARBA" id="ARBA00001947"/>
    </source>
</evidence>
<keyword evidence="7 14" id="KW-0560">Oxidoreductase</keyword>
<dbReference type="PANTHER" id="PTHR42940:SF8">
    <property type="entry name" value="VACUOLAR PROTEIN SORTING-ASSOCIATED PROTEIN 11"/>
    <property type="match status" value="1"/>
</dbReference>
<dbReference type="EC" id="1.1.1.1" evidence="3"/>
<dbReference type="STRING" id="759851.SAMN04244570_1492"/>
<dbReference type="EMBL" id="AFPZ01000029">
    <property type="protein sequence ID" value="EGQ26827.1"/>
    <property type="molecule type" value="Genomic_DNA"/>
</dbReference>
<evidence type="ECO:0000313" key="14">
    <source>
        <dbReference type="EMBL" id="EGQ26827.1"/>
    </source>
</evidence>
<comment type="catalytic activity">
    <reaction evidence="9">
        <text>a secondary alcohol + NAD(+) = a ketone + NADH + H(+)</text>
        <dbReference type="Rhea" id="RHEA:10740"/>
        <dbReference type="ChEBI" id="CHEBI:15378"/>
        <dbReference type="ChEBI" id="CHEBI:17087"/>
        <dbReference type="ChEBI" id="CHEBI:35681"/>
        <dbReference type="ChEBI" id="CHEBI:57540"/>
        <dbReference type="ChEBI" id="CHEBI:57945"/>
        <dbReference type="EC" id="1.1.1.1"/>
    </reaction>
</comment>
<protein>
    <recommendedName>
        <fullName evidence="4">Alcohol dehydrogenase</fullName>
        <ecNumber evidence="3">1.1.1.1</ecNumber>
    </recommendedName>
</protein>
<evidence type="ECO:0000256" key="3">
    <source>
        <dbReference type="ARBA" id="ARBA00013190"/>
    </source>
</evidence>
<dbReference type="InterPro" id="IPR013154">
    <property type="entry name" value="ADH-like_N"/>
</dbReference>
<evidence type="ECO:0000256" key="12">
    <source>
        <dbReference type="SAM" id="MobiDB-lite"/>
    </source>
</evidence>
<gene>
    <name evidence="14" type="primary">adhA</name>
    <name evidence="14" type="ORF">HMPREF9372_1164</name>
</gene>
<feature type="domain" description="Enoyl reductase (ER)" evidence="13">
    <location>
        <begin position="37"/>
        <end position="361"/>
    </location>
</feature>
<dbReference type="SUPFAM" id="SSF51735">
    <property type="entry name" value="NAD(P)-binding Rossmann-fold domains"/>
    <property type="match status" value="1"/>
</dbReference>
<feature type="region of interest" description="Disordered" evidence="12">
    <location>
        <begin position="1"/>
        <end position="23"/>
    </location>
</feature>
<evidence type="ECO:0000259" key="13">
    <source>
        <dbReference type="SMART" id="SM00829"/>
    </source>
</evidence>
<evidence type="ECO:0000313" key="15">
    <source>
        <dbReference type="Proteomes" id="UP000005316"/>
    </source>
</evidence>
<dbReference type="Gene3D" id="3.40.50.720">
    <property type="entry name" value="NAD(P)-binding Rossmann-like Domain"/>
    <property type="match status" value="1"/>
</dbReference>
<evidence type="ECO:0000256" key="9">
    <source>
        <dbReference type="ARBA" id="ARBA00049164"/>
    </source>
</evidence>
<dbReference type="FunFam" id="3.40.50.720:FF:000039">
    <property type="entry name" value="Alcohol dehydrogenase AdhP"/>
    <property type="match status" value="1"/>
</dbReference>
<evidence type="ECO:0000256" key="8">
    <source>
        <dbReference type="ARBA" id="ARBA00023027"/>
    </source>
</evidence>
<dbReference type="InterPro" id="IPR036291">
    <property type="entry name" value="NAD(P)-bd_dom_sf"/>
</dbReference>
<dbReference type="HOGENOM" id="CLU_026673_20_1_9"/>
<evidence type="ECO:0000256" key="11">
    <source>
        <dbReference type="RuleBase" id="RU361277"/>
    </source>
</evidence>
<evidence type="ECO:0000256" key="10">
    <source>
        <dbReference type="ARBA" id="ARBA00049243"/>
    </source>
</evidence>
<accession>F9DQT4</accession>
<dbReference type="Proteomes" id="UP000005316">
    <property type="component" value="Unassembled WGS sequence"/>
</dbReference>